<evidence type="ECO:0000259" key="13">
    <source>
        <dbReference type="PROSITE" id="PS50923"/>
    </source>
</evidence>
<feature type="domain" description="Sushi" evidence="13">
    <location>
        <begin position="204"/>
        <end position="264"/>
    </location>
</feature>
<dbReference type="FunFam" id="2.10.70.10:FF:000069">
    <property type="entry name" value="Complement component receptor type 1"/>
    <property type="match status" value="1"/>
</dbReference>
<feature type="disulfide bond" evidence="12">
    <location>
        <begin position="401"/>
        <end position="444"/>
    </location>
</feature>
<dbReference type="SUPFAM" id="SSF57535">
    <property type="entry name" value="Complement control module/SCR domain"/>
    <property type="match status" value="31"/>
</dbReference>
<feature type="disulfide bond" evidence="12">
    <location>
        <begin position="2033"/>
        <end position="2076"/>
    </location>
</feature>
<dbReference type="GeneID" id="102834494"/>
<dbReference type="FunFam" id="2.10.70.10:FF:000055">
    <property type="entry name" value="Complement decay-accelerating factor, GPI-anchored"/>
    <property type="match status" value="1"/>
</dbReference>
<feature type="domain" description="Sushi" evidence="13">
    <location>
        <begin position="1070"/>
        <end position="1130"/>
    </location>
</feature>
<feature type="disulfide bond" evidence="12">
    <location>
        <begin position="1774"/>
        <end position="1817"/>
    </location>
</feature>
<feature type="disulfide bond" evidence="12">
    <location>
        <begin position="1327"/>
        <end position="1370"/>
    </location>
</feature>
<feature type="domain" description="Sushi" evidence="13">
    <location>
        <begin position="1386"/>
        <end position="1448"/>
    </location>
</feature>
<proteinExistence type="inferred from homology"/>
<dbReference type="RefSeq" id="XP_006834264.1">
    <property type="nucleotide sequence ID" value="XM_006834201.1"/>
</dbReference>
<feature type="domain" description="Sushi" evidence="13">
    <location>
        <begin position="1641"/>
        <end position="1711"/>
    </location>
</feature>
<dbReference type="FunFam" id="2.10.70.10:FF:000033">
    <property type="entry name" value="Complement receptor type 1"/>
    <property type="match status" value="1"/>
</dbReference>
<gene>
    <name evidence="15" type="primary">CR1</name>
</gene>
<feature type="domain" description="Sushi" evidence="13">
    <location>
        <begin position="591"/>
        <end position="650"/>
    </location>
</feature>
<dbReference type="FunFam" id="2.10.70.10:FF:000014">
    <property type="entry name" value="Membrane cofactor protein"/>
    <property type="match status" value="6"/>
</dbReference>
<feature type="domain" description="Sushi" evidence="13">
    <location>
        <begin position="836"/>
        <end position="895"/>
    </location>
</feature>
<evidence type="ECO:0000256" key="10">
    <source>
        <dbReference type="ARBA" id="ARBA00023157"/>
    </source>
</evidence>
<dbReference type="InterPro" id="IPR051277">
    <property type="entry name" value="SEZ6_CSMD_C4BPB_Regulators"/>
</dbReference>
<feature type="disulfide bond" evidence="12">
    <location>
        <begin position="174"/>
        <end position="201"/>
    </location>
</feature>
<feature type="disulfide bond" evidence="12">
    <location>
        <begin position="680"/>
        <end position="707"/>
    </location>
</feature>
<feature type="domain" description="Sushi" evidence="13">
    <location>
        <begin position="710"/>
        <end position="766"/>
    </location>
</feature>
<feature type="domain" description="Sushi" evidence="13">
    <location>
        <begin position="1518"/>
        <end position="1578"/>
    </location>
</feature>
<dbReference type="FunFam" id="2.10.70.10:FF:000038">
    <property type="entry name" value="Complement component receptor type 1"/>
    <property type="match status" value="2"/>
</dbReference>
<feature type="domain" description="Sushi" evidence="13">
    <location>
        <begin position="516"/>
        <end position="586"/>
    </location>
</feature>
<feature type="domain" description="Sushi" evidence="13">
    <location>
        <begin position="265"/>
        <end position="335"/>
    </location>
</feature>
<feature type="domain" description="Sushi" evidence="13">
    <location>
        <begin position="399"/>
        <end position="459"/>
    </location>
</feature>
<evidence type="ECO:0000256" key="2">
    <source>
        <dbReference type="ARBA" id="ARBA00010908"/>
    </source>
</evidence>
<dbReference type="Pfam" id="PF00084">
    <property type="entry name" value="Sushi"/>
    <property type="match status" value="30"/>
</dbReference>
<keyword evidence="11" id="KW-0325">Glycoprotein</keyword>
<dbReference type="GO" id="GO:0006958">
    <property type="term" value="P:complement activation, classical pathway"/>
    <property type="evidence" value="ECO:0007669"/>
    <property type="project" value="UniProtKB-KW"/>
</dbReference>
<feature type="disulfide bond" evidence="12">
    <location>
        <begin position="621"/>
        <end position="648"/>
    </location>
</feature>
<dbReference type="OrthoDB" id="5804959at2759"/>
<evidence type="ECO:0000256" key="12">
    <source>
        <dbReference type="PROSITE-ProRule" id="PRU00302"/>
    </source>
</evidence>
<comment type="subcellular location">
    <subcellularLocation>
        <location evidence="1">Membrane</location>
    </subcellularLocation>
</comment>
<keyword evidence="9" id="KW-0472">Membrane</keyword>
<keyword evidence="5" id="KW-0732">Signal</keyword>
<feature type="domain" description="Sushi" evidence="13">
    <location>
        <begin position="1896"/>
        <end position="1966"/>
    </location>
</feature>
<feature type="domain" description="Sushi" evidence="13">
    <location>
        <begin position="1773"/>
        <end position="1832"/>
    </location>
</feature>
<feature type="domain" description="Sushi" evidence="13">
    <location>
        <begin position="11"/>
        <end position="74"/>
    </location>
</feature>
<keyword evidence="6" id="KW-0677">Repeat</keyword>
<feature type="disulfide bond" evidence="12">
    <location>
        <begin position="1803"/>
        <end position="1830"/>
    </location>
</feature>
<evidence type="ECO:0000256" key="5">
    <source>
        <dbReference type="ARBA" id="ARBA00022729"/>
    </source>
</evidence>
<accession>A0A9B0SYZ6</accession>
<feature type="disulfide bond" evidence="12">
    <location>
        <begin position="866"/>
        <end position="893"/>
    </location>
</feature>
<evidence type="ECO:0000313" key="14">
    <source>
        <dbReference type="Proteomes" id="UP000504623"/>
    </source>
</evidence>
<dbReference type="Gene3D" id="2.10.70.10">
    <property type="entry name" value="Complement Module, domain 1"/>
    <property type="match status" value="30"/>
</dbReference>
<feature type="domain" description="Sushi" evidence="13">
    <location>
        <begin position="1449"/>
        <end position="1513"/>
    </location>
</feature>
<feature type="disulfide bond" evidence="12">
    <location>
        <begin position="1743"/>
        <end position="1770"/>
    </location>
</feature>
<dbReference type="PROSITE" id="PS50923">
    <property type="entry name" value="SUSHI"/>
    <property type="match status" value="31"/>
</dbReference>
<feature type="domain" description="Sushi" evidence="13">
    <location>
        <begin position="1193"/>
        <end position="1263"/>
    </location>
</feature>
<sequence length="2158" mass="236739">MNVTLDLAKGIYCDSPPVVKNARNFHSSGPIAVGSVVRYSCSFSFRLIGHTTLHCIHKDSVTAMWDKSPPTCEYFNKNSACSEPRVPGGYIKTTSRPPYKHGSFVTFACNSNFTMKGDKSVWCQATGMWGPTPLPTCESDIPLECPPLPRISNGQHTGENGSSFASGLSVTYSCVHDYLLQGEKTITCLSSGEWSAVSPTCKEAKCESPGQFPNGKIEVPPSLKVGATVTFSCNEGYRLQGQPSSQCVIAEQNAYWTKMPVCEVILCPPPPTIHNGRHTGKSSVPAPYGSTVTYTCNPDPEKGVAFVLIGEDTIHCRSDSQRTGIWSSSAPRCELSTSAVRCSHPQVLNGHTLSVKKEEYLYNDTVVVACQFGFTMKGRSQTRCNAQGTWDPPVPSCEKACQAPPKILNGQNKDSHVVRFDPGTSIRYGCDPGYVLVGEESIRCTSVGVWAPRAPQCKVAECKPIGKELFKKPQNQFIRQDTNSSCEEGYRLGESVYQQCQGAVPWFTEIRLCKEITCPPPPVIYNGMHSGSSSGDVPYGTTVTYTCKPGPERGVDFILIGKSTIRCITSDQETGSWSGHAPRCELSIPDIQCSSIHIANGSKISGKEAPYVYNDSVTFKCHDGFTLKGSSQIRCKANDTWDPEIPVCEKDCQPPFGIHHGQHTGGSRVFVSGMTVIYSCDPGYLLVGNKSIRCMPSGIWSPSAPRCEEKSCEPMTEYKQEIPLGTHVVTFNTSCQIGSQMTGYSYQKCQDAENGVWFQRIPLCKIIYCQHPPTIKNGRYKSMIGKHFQYGNEVSYECDQGFDLLGEKTIRCLNDTKGEGVWSGPSPSCSRSLPVTHCPSPEVKHGHKLNKTRSSYSHNDIVYVACNDGFVMNGSHSIRCHTDNTWVPGVPTCIKKAFLGCEPPSEIANGQHTGRDIAKFYPGMSIFYSCDPGYLLVGEAFLLCTHKRTWSQPVPYCKEVNCSFPEYMNGMQKGLEPQKMYHYGATVTMECEDGYLLEGSPQSQCQEDHNWNPPLAVCKSLRPLDVLEEMGPSSSKSLGLPQPPTPSLFFGAPGSLLVVLMLSALPAAYGQCQVPVWLPFAKPVTPVNKTEFPIGTSLMYECRLGFYKKSFLNTCLDNSTWSIRENVCKRKKCELPPEPRNGIVQIHTDLNFGSTISYTCDEGYRLIGKSTNTCISSDKTVIWENLTPICDSILCEPPPSIAHGDFSSKEKEYFQYGMVVTYRCNNRHSGGKQFNLVGKPSIHCTSHDGQVGIWSGPPPQCVAPPNTCTLPDIENGIVISRDRSLFSLFEIVKFKCQDGFVMKGPSSLQCHAQNKWEPVLPSCSRVCQTPPVIPHGMHTPSDKANFSSGEDVFYRCEPGYDLRGAASLRCTPKGDWSPTAPTCEVKSCDDFLDQLPNGRVVSPPSLQLGAKVSFVCEEGFHLKGSSVSHCVLDGMKSRWNNSVPVCEQIFCPNPPAILNGKHTGDPLGSIAYGIEVSYMCDPNADLIGESTIRCTSDNLGKGMWSGPAPLCELSAHAGHCKTPNQLPFAKPTTPINESEFPVGTYLNYECLPGYSGSLFSITCLKNLVWSSAEDTCKRKSCGNPPKPSNGMVVIDTDIQFGSTVNYSCEKGYRLIGSSSATCDLTGNNVSWDKEAPICESISCEPPQLIDNGYFHSSSRTLFPYGTVVTYYCHVGQSGEKLFDLVGETSMYCTSRDDQLGVWSSAPPQCTSPNKCTTPQVENGIQESENRSSFALNEIVSFRCHPGFVMNGSSSVQCHTNNKWVPELPTCSRVCQMPPEILHGKYSPSNKGSFSPKEDIFYSCEPSYDLRGANSLYCMLQGDWSPAAPRCVVKPCEDFLDQLPHGQVLSPPSLQLGGKVSFICDEGFRLKGSSVIQCVLVGMESLWSGSTPVCEQIFCPNPPTILNGKHTGNSLGSIPYGEEVSYKCDPNVDEGMTFSLIGQRTIRCTSDNQGNGIWSGPAPLCELSTPVVCSPPPEIRNGNYIGKRESSYPPGMTVNYICDSGYQLVGEPFIFCTDQGTWSQFDLYCKEVTCSIPQLMNRAWKEPKYRKVYHYGDNITIACEVGYTLEGSPQSQCQGDDRWNPPLAICTSSPRDAVIVAIIQMKKIKKTLSILIFRDAALFILTLFNRIRKITDWSAVVDRQHLVLVSGSFVEAGVY</sequence>
<feature type="domain" description="Sushi" evidence="13">
    <location>
        <begin position="2031"/>
        <end position="2091"/>
    </location>
</feature>
<feature type="domain" description="Sushi" evidence="13">
    <location>
        <begin position="767"/>
        <end position="831"/>
    </location>
</feature>
<evidence type="ECO:0000256" key="1">
    <source>
        <dbReference type="ARBA" id="ARBA00004370"/>
    </source>
</evidence>
<evidence type="ECO:0000256" key="7">
    <source>
        <dbReference type="ARBA" id="ARBA00022859"/>
    </source>
</evidence>
<feature type="domain" description="Sushi" evidence="13">
    <location>
        <begin position="1713"/>
        <end position="1772"/>
    </location>
</feature>
<feature type="disulfide bond" evidence="12">
    <location>
        <begin position="370"/>
        <end position="397"/>
    </location>
</feature>
<feature type="domain" description="Sushi" evidence="13">
    <location>
        <begin position="340"/>
        <end position="398"/>
    </location>
</feature>
<keyword evidence="15" id="KW-0675">Receptor</keyword>
<feature type="disulfide bond" evidence="12">
    <location>
        <begin position="2001"/>
        <end position="2028"/>
    </location>
</feature>
<feature type="disulfide bond" evidence="12">
    <location>
        <begin position="901"/>
        <end position="944"/>
    </location>
</feature>
<evidence type="ECO:0000256" key="4">
    <source>
        <dbReference type="ARBA" id="ARBA00022659"/>
    </source>
</evidence>
<organism evidence="14 15">
    <name type="scientific">Chrysochloris asiatica</name>
    <name type="common">Cape golden mole</name>
    <dbReference type="NCBI Taxonomy" id="185453"/>
    <lineage>
        <taxon>Eukaryota</taxon>
        <taxon>Metazoa</taxon>
        <taxon>Chordata</taxon>
        <taxon>Craniata</taxon>
        <taxon>Vertebrata</taxon>
        <taxon>Euteleostomi</taxon>
        <taxon>Mammalia</taxon>
        <taxon>Eutheria</taxon>
        <taxon>Afrotheria</taxon>
        <taxon>Chrysochloridae</taxon>
        <taxon>Chrysochlorinae</taxon>
        <taxon>Chrysochloris</taxon>
    </lineage>
</organism>
<keyword evidence="8" id="KW-0180">Complement pathway</keyword>
<comment type="caution">
    <text evidence="12">Lacks conserved residue(s) required for the propagation of feature annotation.</text>
</comment>
<feature type="domain" description="Sushi" evidence="13">
    <location>
        <begin position="1131"/>
        <end position="1192"/>
    </location>
</feature>
<feature type="disulfide bond" evidence="12">
    <location>
        <begin position="2062"/>
        <end position="2089"/>
    </location>
</feature>
<feature type="disulfide bond" evidence="12">
    <location>
        <begin position="430"/>
        <end position="457"/>
    </location>
</feature>
<feature type="disulfide bond" evidence="12">
    <location>
        <begin position="1072"/>
        <end position="1115"/>
    </location>
</feature>
<feature type="domain" description="Sushi" evidence="13">
    <location>
        <begin position="143"/>
        <end position="203"/>
    </location>
</feature>
<dbReference type="InterPro" id="IPR000436">
    <property type="entry name" value="Sushi_SCR_CCP_dom"/>
</dbReference>
<dbReference type="Proteomes" id="UP000504623">
    <property type="component" value="Unplaced"/>
</dbReference>
<evidence type="ECO:0000256" key="9">
    <source>
        <dbReference type="ARBA" id="ARBA00023136"/>
    </source>
</evidence>
<feature type="domain" description="Sushi" evidence="13">
    <location>
        <begin position="651"/>
        <end position="709"/>
    </location>
</feature>
<feature type="disulfide bond" evidence="12">
    <location>
        <begin position="769"/>
        <end position="812"/>
    </location>
</feature>
<feature type="disulfide bond" evidence="12">
    <location>
        <begin position="1520"/>
        <end position="1563"/>
    </location>
</feature>
<keyword evidence="4 12" id="KW-0768">Sushi</keyword>
<evidence type="ECO:0000313" key="15">
    <source>
        <dbReference type="RefSeq" id="XP_006834264.1"/>
    </source>
</evidence>
<evidence type="ECO:0000256" key="8">
    <source>
        <dbReference type="ARBA" id="ARBA00022875"/>
    </source>
</evidence>
<name>A0A9B0SYZ6_CHRAS</name>
<feature type="domain" description="Sushi" evidence="13">
    <location>
        <begin position="1325"/>
        <end position="1385"/>
    </location>
</feature>
<feature type="disulfide bond" evidence="12">
    <location>
        <begin position="1356"/>
        <end position="1383"/>
    </location>
</feature>
<feature type="domain" description="Sushi" evidence="13">
    <location>
        <begin position="1266"/>
        <end position="1323"/>
    </location>
</feature>
<keyword evidence="3" id="KW-0399">Innate immunity</keyword>
<keyword evidence="7" id="KW-0391">Immunity</keyword>
<feature type="disulfide bond" evidence="12">
    <location>
        <begin position="1451"/>
        <end position="1494"/>
    </location>
</feature>
<feature type="disulfide bond" evidence="12">
    <location>
        <begin position="930"/>
        <end position="957"/>
    </location>
</feature>
<evidence type="ECO:0000256" key="3">
    <source>
        <dbReference type="ARBA" id="ARBA00022588"/>
    </source>
</evidence>
<protein>
    <submittedName>
        <fullName evidence="15">Complement receptor type 1</fullName>
    </submittedName>
</protein>
<feature type="disulfide bond" evidence="12">
    <location>
        <begin position="1296"/>
        <end position="1323"/>
    </location>
</feature>
<comment type="similarity">
    <text evidence="2">Belongs to the receptors of complement activation (RCA) family.</text>
</comment>
<feature type="disulfide bond" evidence="12">
    <location>
        <begin position="991"/>
        <end position="1018"/>
    </location>
</feature>
<feature type="disulfide bond" evidence="12">
    <location>
        <begin position="1972"/>
        <end position="2015"/>
    </location>
</feature>
<feature type="disulfide bond" evidence="12">
    <location>
        <begin position="145"/>
        <end position="188"/>
    </location>
</feature>
<evidence type="ECO:0000256" key="11">
    <source>
        <dbReference type="ARBA" id="ARBA00023180"/>
    </source>
</evidence>
<dbReference type="FunFam" id="2.10.70.10:FF:000044">
    <property type="entry name" value="Complement component receptor type 1"/>
    <property type="match status" value="2"/>
</dbReference>
<feature type="domain" description="Sushi" evidence="13">
    <location>
        <begin position="1833"/>
        <end position="1895"/>
    </location>
</feature>
<feature type="domain" description="Sushi" evidence="13">
    <location>
        <begin position="1970"/>
        <end position="2030"/>
    </location>
</feature>
<dbReference type="PANTHER" id="PTHR45656">
    <property type="entry name" value="PROTEIN CBR-CLEC-78"/>
    <property type="match status" value="1"/>
</dbReference>
<evidence type="ECO:0000256" key="6">
    <source>
        <dbReference type="ARBA" id="ARBA00022737"/>
    </source>
</evidence>
<feature type="domain" description="Sushi" evidence="13">
    <location>
        <begin position="899"/>
        <end position="959"/>
    </location>
</feature>
<keyword evidence="10 12" id="KW-1015">Disulfide bond</keyword>
<dbReference type="GO" id="GO:0016020">
    <property type="term" value="C:membrane"/>
    <property type="evidence" value="ECO:0007669"/>
    <property type="project" value="UniProtKB-SubCell"/>
</dbReference>
<feature type="disulfide bond" evidence="12">
    <location>
        <begin position="962"/>
        <end position="1005"/>
    </location>
</feature>
<dbReference type="GO" id="GO:0030449">
    <property type="term" value="P:regulation of complement activation"/>
    <property type="evidence" value="ECO:0007669"/>
    <property type="project" value="UniProtKB-ARBA"/>
</dbReference>
<dbReference type="SMART" id="SM00032">
    <property type="entry name" value="CCP"/>
    <property type="match status" value="30"/>
</dbReference>
<dbReference type="InterPro" id="IPR035976">
    <property type="entry name" value="Sushi/SCR/CCP_sf"/>
</dbReference>
<dbReference type="PANTHER" id="PTHR45656:SF3">
    <property type="entry name" value="CUB AND SUSHI DOMAIN-CONTAINING PROTEIN 1"/>
    <property type="match status" value="1"/>
</dbReference>
<feature type="domain" description="Sushi" evidence="13">
    <location>
        <begin position="79"/>
        <end position="139"/>
    </location>
</feature>
<dbReference type="CDD" id="cd00033">
    <property type="entry name" value="CCP"/>
    <property type="match status" value="29"/>
</dbReference>
<feature type="domain" description="Sushi" evidence="13">
    <location>
        <begin position="960"/>
        <end position="1020"/>
    </location>
</feature>
<feature type="domain" description="Sushi" evidence="13">
    <location>
        <begin position="1579"/>
        <end position="1640"/>
    </location>
</feature>
<dbReference type="FunFam" id="2.10.70.10:FF:000070">
    <property type="entry name" value="Complement C3d receptor 2"/>
    <property type="match status" value="3"/>
</dbReference>
<reference evidence="15" key="1">
    <citation type="submission" date="2025-08" db="UniProtKB">
        <authorList>
            <consortium name="RefSeq"/>
        </authorList>
    </citation>
    <scope>IDENTIFICATION</scope>
    <source>
        <tissue evidence="15">Spleen</tissue>
    </source>
</reference>
<dbReference type="GO" id="GO:0045087">
    <property type="term" value="P:innate immune response"/>
    <property type="evidence" value="ECO:0007669"/>
    <property type="project" value="UniProtKB-KW"/>
</dbReference>
<keyword evidence="14" id="KW-1185">Reference proteome</keyword>
<dbReference type="CTD" id="1378"/>